<keyword evidence="1" id="KW-0547">Nucleotide-binding</keyword>
<dbReference type="OrthoDB" id="6614848at2759"/>
<sequence>MCERKDIKMSKLQKPSVTIELLARYILVAKKYDVNTINITIVNEMLGDTTSYQSIDTVMNQDKVVKYPTKSLKSLDLLDIPLHILTLKFSMTIIVL</sequence>
<organism evidence="1 2">
    <name type="scientific">Aphis craccivora</name>
    <name type="common">Cowpea aphid</name>
    <dbReference type="NCBI Taxonomy" id="307492"/>
    <lineage>
        <taxon>Eukaryota</taxon>
        <taxon>Metazoa</taxon>
        <taxon>Ecdysozoa</taxon>
        <taxon>Arthropoda</taxon>
        <taxon>Hexapoda</taxon>
        <taxon>Insecta</taxon>
        <taxon>Pterygota</taxon>
        <taxon>Neoptera</taxon>
        <taxon>Paraneoptera</taxon>
        <taxon>Hemiptera</taxon>
        <taxon>Sternorrhyncha</taxon>
        <taxon>Aphidomorpha</taxon>
        <taxon>Aphidoidea</taxon>
        <taxon>Aphididae</taxon>
        <taxon>Aphidini</taxon>
        <taxon>Aphis</taxon>
        <taxon>Aphis</taxon>
    </lineage>
</organism>
<dbReference type="GO" id="GO:0004386">
    <property type="term" value="F:helicase activity"/>
    <property type="evidence" value="ECO:0007669"/>
    <property type="project" value="UniProtKB-KW"/>
</dbReference>
<keyword evidence="1" id="KW-0347">Helicase</keyword>
<protein>
    <submittedName>
        <fullName evidence="1">ATP-dependent DNA helicase</fullName>
    </submittedName>
</protein>
<keyword evidence="1" id="KW-0378">Hydrolase</keyword>
<accession>A0A6G0ZG52</accession>
<dbReference type="AlphaFoldDB" id="A0A6G0ZG52"/>
<keyword evidence="2" id="KW-1185">Reference proteome</keyword>
<comment type="caution">
    <text evidence="1">The sequence shown here is derived from an EMBL/GenBank/DDBJ whole genome shotgun (WGS) entry which is preliminary data.</text>
</comment>
<proteinExistence type="predicted"/>
<gene>
    <name evidence="1" type="ORF">FWK35_00034587</name>
</gene>
<dbReference type="EMBL" id="VUJU01000537">
    <property type="protein sequence ID" value="KAF0769767.1"/>
    <property type="molecule type" value="Genomic_DNA"/>
</dbReference>
<reference evidence="1 2" key="1">
    <citation type="submission" date="2019-08" db="EMBL/GenBank/DDBJ databases">
        <title>Whole genome of Aphis craccivora.</title>
        <authorList>
            <person name="Voronova N.V."/>
            <person name="Shulinski R.S."/>
            <person name="Bandarenka Y.V."/>
            <person name="Zhorov D.G."/>
            <person name="Warner D."/>
        </authorList>
    </citation>
    <scope>NUCLEOTIDE SEQUENCE [LARGE SCALE GENOMIC DNA]</scope>
    <source>
        <strain evidence="1">180601</strain>
        <tissue evidence="1">Whole Body</tissue>
    </source>
</reference>
<keyword evidence="1" id="KW-0067">ATP-binding</keyword>
<evidence type="ECO:0000313" key="1">
    <source>
        <dbReference type="EMBL" id="KAF0769767.1"/>
    </source>
</evidence>
<name>A0A6G0ZG52_APHCR</name>
<dbReference type="Proteomes" id="UP000478052">
    <property type="component" value="Unassembled WGS sequence"/>
</dbReference>
<evidence type="ECO:0000313" key="2">
    <source>
        <dbReference type="Proteomes" id="UP000478052"/>
    </source>
</evidence>